<keyword evidence="3" id="KW-1185">Reference proteome</keyword>
<reference evidence="2" key="2">
    <citation type="submission" date="2020-05" db="EMBL/GenBank/DDBJ databases">
        <authorList>
            <person name="Kim H.-S."/>
            <person name="Proctor R.H."/>
            <person name="Brown D.W."/>
        </authorList>
    </citation>
    <scope>NUCLEOTIDE SEQUENCE</scope>
    <source>
        <strain evidence="2">NRRL 20472</strain>
    </source>
</reference>
<dbReference type="Proteomes" id="UP000622797">
    <property type="component" value="Unassembled WGS sequence"/>
</dbReference>
<protein>
    <submittedName>
        <fullName evidence="2">Uncharacterized protein</fullName>
    </submittedName>
</protein>
<sequence length="254" mass="27948">MVSPLHESFQLGDHGSKSGGSTLDYGLDLPDYCSPPSQWSLGTPRQTINPLSEAQEPESTSSEYEPVLDTIPTCGSFGPNVSVEKKMEEMSRELGTLKDTVLWMRGCERPTTLKMQRLDPYQATGGMSQEPSGDGLLLRRCRDRLAAHIEIRTGVKVEPAEVSLTTKQSHAYTWTYTTEVAHLFSKDLDDHQAEAYQKLCREVGRSFHAVSFTKSDLAGSHLRSGSPPPFCVPTCDVDATEVGEVTERASLLSH</sequence>
<feature type="region of interest" description="Disordered" evidence="1">
    <location>
        <begin position="50"/>
        <end position="71"/>
    </location>
</feature>
<evidence type="ECO:0000256" key="1">
    <source>
        <dbReference type="SAM" id="MobiDB-lite"/>
    </source>
</evidence>
<accession>A0A8H4WMC5</accession>
<proteinExistence type="predicted"/>
<evidence type="ECO:0000313" key="3">
    <source>
        <dbReference type="Proteomes" id="UP000622797"/>
    </source>
</evidence>
<gene>
    <name evidence="2" type="ORF">FSARC_14827</name>
</gene>
<name>A0A8H4WMC5_9HYPO</name>
<reference evidence="2" key="1">
    <citation type="journal article" date="2020" name="BMC Genomics">
        <title>Correction to: Identification and distribution of gene clusters required for synthesis of sphingolipid metabolism inhibitors in diverse species of the filamentous fungus Fusarium.</title>
        <authorList>
            <person name="Kim H.S."/>
            <person name="Lohmar J.M."/>
            <person name="Busman M."/>
            <person name="Brown D.W."/>
            <person name="Naumann T.A."/>
            <person name="Divon H.H."/>
            <person name="Lysoe E."/>
            <person name="Uhlig S."/>
            <person name="Proctor R.H."/>
        </authorList>
    </citation>
    <scope>NUCLEOTIDE SEQUENCE</scope>
    <source>
        <strain evidence="2">NRRL 20472</strain>
    </source>
</reference>
<comment type="caution">
    <text evidence="2">The sequence shown here is derived from an EMBL/GenBank/DDBJ whole genome shotgun (WGS) entry which is preliminary data.</text>
</comment>
<dbReference type="OrthoDB" id="5187726at2759"/>
<dbReference type="AlphaFoldDB" id="A0A8H4WMC5"/>
<organism evidence="2 3">
    <name type="scientific">Fusarium sarcochroum</name>
    <dbReference type="NCBI Taxonomy" id="1208366"/>
    <lineage>
        <taxon>Eukaryota</taxon>
        <taxon>Fungi</taxon>
        <taxon>Dikarya</taxon>
        <taxon>Ascomycota</taxon>
        <taxon>Pezizomycotina</taxon>
        <taxon>Sordariomycetes</taxon>
        <taxon>Hypocreomycetidae</taxon>
        <taxon>Hypocreales</taxon>
        <taxon>Nectriaceae</taxon>
        <taxon>Fusarium</taxon>
        <taxon>Fusarium lateritium species complex</taxon>
    </lineage>
</organism>
<feature type="compositionally biased region" description="Polar residues" evidence="1">
    <location>
        <begin position="50"/>
        <end position="63"/>
    </location>
</feature>
<dbReference type="EMBL" id="JABEXW010001447">
    <property type="protein sequence ID" value="KAF4943803.1"/>
    <property type="molecule type" value="Genomic_DNA"/>
</dbReference>
<evidence type="ECO:0000313" key="2">
    <source>
        <dbReference type="EMBL" id="KAF4943803.1"/>
    </source>
</evidence>